<gene>
    <name evidence="4" type="ORF">BDQ12DRAFT_671993</name>
</gene>
<dbReference type="EMBL" id="ML213794">
    <property type="protein sequence ID" value="TFK31280.1"/>
    <property type="molecule type" value="Genomic_DNA"/>
</dbReference>
<dbReference type="InterPro" id="IPR036397">
    <property type="entry name" value="RNaseH_sf"/>
</dbReference>
<sequence>MTMASAQVKEIKTAVEDAMELPKYKHEDYSPKTTVVYTRHEEEADDLILTLKQGPVALDMEWRFFPFRRPGGGYGHHENRTAVVQIADSSGMILVIQVYSMRRFPVKLQELIENPTIPKIGVNILNDGKKLFRDYGILAANLVELGAIALVADPAGKPGGQRKIVSLAKLVEHYCKKILEKGSERTGNWELVLDQNQLDYAANDPHSSLMVYYEIMKKAEQNNVTVTNLEETYSSSIDKDLAASLIKTTSSFSNQDPLPSMTMQYLRAYHYWHNQNMSLEKMCVELSLKSKGFGQVVDGDLKLKPGTVITYIINALKKIWKLVQQDISSWTRHREWIVQMWKKQNSLDLNPILDK</sequence>
<accession>A0A5C3LEV4</accession>
<evidence type="ECO:0000256" key="1">
    <source>
        <dbReference type="ARBA" id="ARBA00022722"/>
    </source>
</evidence>
<keyword evidence="5" id="KW-1185">Reference proteome</keyword>
<name>A0A5C3LEV4_9AGAR</name>
<feature type="domain" description="3'-5' exonuclease" evidence="3">
    <location>
        <begin position="35"/>
        <end position="220"/>
    </location>
</feature>
<dbReference type="OrthoDB" id="1920326at2759"/>
<dbReference type="PANTHER" id="PTHR13620:SF104">
    <property type="entry name" value="EXONUCLEASE 3'-5' DOMAIN-CONTAINING PROTEIN 2"/>
    <property type="match status" value="1"/>
</dbReference>
<dbReference type="SMART" id="SM00474">
    <property type="entry name" value="35EXOc"/>
    <property type="match status" value="1"/>
</dbReference>
<dbReference type="InterPro" id="IPR051132">
    <property type="entry name" value="3-5_Exonuclease_domain"/>
</dbReference>
<dbReference type="CDD" id="cd06141">
    <property type="entry name" value="WRN_exo"/>
    <property type="match status" value="1"/>
</dbReference>
<dbReference type="GO" id="GO:0006139">
    <property type="term" value="P:nucleobase-containing compound metabolic process"/>
    <property type="evidence" value="ECO:0007669"/>
    <property type="project" value="InterPro"/>
</dbReference>
<dbReference type="SUPFAM" id="SSF53098">
    <property type="entry name" value="Ribonuclease H-like"/>
    <property type="match status" value="1"/>
</dbReference>
<dbReference type="GO" id="GO:0008408">
    <property type="term" value="F:3'-5' exonuclease activity"/>
    <property type="evidence" value="ECO:0007669"/>
    <property type="project" value="InterPro"/>
</dbReference>
<evidence type="ECO:0000256" key="2">
    <source>
        <dbReference type="ARBA" id="ARBA00022801"/>
    </source>
</evidence>
<evidence type="ECO:0000313" key="5">
    <source>
        <dbReference type="Proteomes" id="UP000308652"/>
    </source>
</evidence>
<protein>
    <submittedName>
        <fullName evidence="4">Ribonuclease H-like domain-containing protein</fullName>
    </submittedName>
</protein>
<dbReference type="Gene3D" id="3.30.420.10">
    <property type="entry name" value="Ribonuclease H-like superfamily/Ribonuclease H"/>
    <property type="match status" value="1"/>
</dbReference>
<dbReference type="GO" id="GO:0005737">
    <property type="term" value="C:cytoplasm"/>
    <property type="evidence" value="ECO:0007669"/>
    <property type="project" value="TreeGrafter"/>
</dbReference>
<dbReference type="InterPro" id="IPR012337">
    <property type="entry name" value="RNaseH-like_sf"/>
</dbReference>
<dbReference type="PANTHER" id="PTHR13620">
    <property type="entry name" value="3-5 EXONUCLEASE"/>
    <property type="match status" value="1"/>
</dbReference>
<dbReference type="GO" id="GO:0005634">
    <property type="term" value="C:nucleus"/>
    <property type="evidence" value="ECO:0007669"/>
    <property type="project" value="TreeGrafter"/>
</dbReference>
<keyword evidence="1" id="KW-0540">Nuclease</keyword>
<organism evidence="4 5">
    <name type="scientific">Crucibulum laeve</name>
    <dbReference type="NCBI Taxonomy" id="68775"/>
    <lineage>
        <taxon>Eukaryota</taxon>
        <taxon>Fungi</taxon>
        <taxon>Dikarya</taxon>
        <taxon>Basidiomycota</taxon>
        <taxon>Agaricomycotina</taxon>
        <taxon>Agaricomycetes</taxon>
        <taxon>Agaricomycetidae</taxon>
        <taxon>Agaricales</taxon>
        <taxon>Agaricineae</taxon>
        <taxon>Nidulariaceae</taxon>
        <taxon>Crucibulum</taxon>
    </lineage>
</organism>
<evidence type="ECO:0000313" key="4">
    <source>
        <dbReference type="EMBL" id="TFK31280.1"/>
    </source>
</evidence>
<dbReference type="STRING" id="68775.A0A5C3LEV4"/>
<dbReference type="Proteomes" id="UP000308652">
    <property type="component" value="Unassembled WGS sequence"/>
</dbReference>
<evidence type="ECO:0000259" key="3">
    <source>
        <dbReference type="SMART" id="SM00474"/>
    </source>
</evidence>
<dbReference type="Pfam" id="PF01612">
    <property type="entry name" value="DNA_pol_A_exo1"/>
    <property type="match status" value="1"/>
</dbReference>
<dbReference type="GO" id="GO:0003676">
    <property type="term" value="F:nucleic acid binding"/>
    <property type="evidence" value="ECO:0007669"/>
    <property type="project" value="InterPro"/>
</dbReference>
<reference evidence="4 5" key="1">
    <citation type="journal article" date="2019" name="Nat. Ecol. Evol.">
        <title>Megaphylogeny resolves global patterns of mushroom evolution.</title>
        <authorList>
            <person name="Varga T."/>
            <person name="Krizsan K."/>
            <person name="Foldi C."/>
            <person name="Dima B."/>
            <person name="Sanchez-Garcia M."/>
            <person name="Sanchez-Ramirez S."/>
            <person name="Szollosi G.J."/>
            <person name="Szarkandi J.G."/>
            <person name="Papp V."/>
            <person name="Albert L."/>
            <person name="Andreopoulos W."/>
            <person name="Angelini C."/>
            <person name="Antonin V."/>
            <person name="Barry K.W."/>
            <person name="Bougher N.L."/>
            <person name="Buchanan P."/>
            <person name="Buyck B."/>
            <person name="Bense V."/>
            <person name="Catcheside P."/>
            <person name="Chovatia M."/>
            <person name="Cooper J."/>
            <person name="Damon W."/>
            <person name="Desjardin D."/>
            <person name="Finy P."/>
            <person name="Geml J."/>
            <person name="Haridas S."/>
            <person name="Hughes K."/>
            <person name="Justo A."/>
            <person name="Karasinski D."/>
            <person name="Kautmanova I."/>
            <person name="Kiss B."/>
            <person name="Kocsube S."/>
            <person name="Kotiranta H."/>
            <person name="LaButti K.M."/>
            <person name="Lechner B.E."/>
            <person name="Liimatainen K."/>
            <person name="Lipzen A."/>
            <person name="Lukacs Z."/>
            <person name="Mihaltcheva S."/>
            <person name="Morgado L.N."/>
            <person name="Niskanen T."/>
            <person name="Noordeloos M.E."/>
            <person name="Ohm R.A."/>
            <person name="Ortiz-Santana B."/>
            <person name="Ovrebo C."/>
            <person name="Racz N."/>
            <person name="Riley R."/>
            <person name="Savchenko A."/>
            <person name="Shiryaev A."/>
            <person name="Soop K."/>
            <person name="Spirin V."/>
            <person name="Szebenyi C."/>
            <person name="Tomsovsky M."/>
            <person name="Tulloss R.E."/>
            <person name="Uehling J."/>
            <person name="Grigoriev I.V."/>
            <person name="Vagvolgyi C."/>
            <person name="Papp T."/>
            <person name="Martin F.M."/>
            <person name="Miettinen O."/>
            <person name="Hibbett D.S."/>
            <person name="Nagy L.G."/>
        </authorList>
    </citation>
    <scope>NUCLEOTIDE SEQUENCE [LARGE SCALE GENOMIC DNA]</scope>
    <source>
        <strain evidence="4 5">CBS 166.37</strain>
    </source>
</reference>
<keyword evidence="2" id="KW-0378">Hydrolase</keyword>
<dbReference type="AlphaFoldDB" id="A0A5C3LEV4"/>
<proteinExistence type="predicted"/>
<dbReference type="InterPro" id="IPR002562">
    <property type="entry name" value="3'-5'_exonuclease_dom"/>
</dbReference>